<dbReference type="EMBL" id="QZWG01000002">
    <property type="protein sequence ID" value="RZC26520.1"/>
    <property type="molecule type" value="Genomic_DNA"/>
</dbReference>
<dbReference type="GO" id="GO:0007140">
    <property type="term" value="P:male meiotic nuclear division"/>
    <property type="evidence" value="ECO:0007669"/>
    <property type="project" value="InterPro"/>
</dbReference>
<name>A0A445LTI3_GLYSO</name>
<dbReference type="AlphaFoldDB" id="A0A445LTI3"/>
<sequence length="210" mass="23056">MSHSHLNSLSSNCSSSMELEIGATHTDQTLEPWFPSDTSTGYLQDAIAGRGIWCKEKNLLSCSKDQKVDEFPMFSTTTAQSFHDCGFTHQKRFVTSNLSSSPQGDTHEAAIKHDPAWSSYAYGQRKKIAYPFKLVKSGGIEGETTLKDINNQILTTPSASKPIPHPVKDSVTNPCKLVRESIGLSGKEVASLTRIHTRGRGSITIIRTKD</sequence>
<accession>A0A445LTI3</accession>
<organism evidence="1 2">
    <name type="scientific">Glycine soja</name>
    <name type="common">Wild soybean</name>
    <dbReference type="NCBI Taxonomy" id="3848"/>
    <lineage>
        <taxon>Eukaryota</taxon>
        <taxon>Viridiplantae</taxon>
        <taxon>Streptophyta</taxon>
        <taxon>Embryophyta</taxon>
        <taxon>Tracheophyta</taxon>
        <taxon>Spermatophyta</taxon>
        <taxon>Magnoliopsida</taxon>
        <taxon>eudicotyledons</taxon>
        <taxon>Gunneridae</taxon>
        <taxon>Pentapetalae</taxon>
        <taxon>rosids</taxon>
        <taxon>fabids</taxon>
        <taxon>Fabales</taxon>
        <taxon>Fabaceae</taxon>
        <taxon>Papilionoideae</taxon>
        <taxon>50 kb inversion clade</taxon>
        <taxon>NPAAA clade</taxon>
        <taxon>indigoferoid/millettioid clade</taxon>
        <taxon>Phaseoleae</taxon>
        <taxon>Glycine</taxon>
        <taxon>Glycine subgen. Soja</taxon>
    </lineage>
</organism>
<protein>
    <recommendedName>
        <fullName evidence="3">Protein XRI1</fullName>
    </recommendedName>
</protein>
<comment type="caution">
    <text evidence="1">The sequence shown here is derived from an EMBL/GenBank/DDBJ whole genome shotgun (WGS) entry which is preliminary data.</text>
</comment>
<dbReference type="PANTHER" id="PTHR33385:SF13">
    <property type="entry name" value="PROTEIN XRI1"/>
    <property type="match status" value="1"/>
</dbReference>
<gene>
    <name evidence="1" type="ORF">D0Y65_004932</name>
</gene>
<dbReference type="PANTHER" id="PTHR33385">
    <property type="entry name" value="PROTEIN XRI1"/>
    <property type="match status" value="1"/>
</dbReference>
<dbReference type="Proteomes" id="UP000289340">
    <property type="component" value="Chromosome 2"/>
</dbReference>
<reference evidence="1 2" key="1">
    <citation type="submission" date="2018-09" db="EMBL/GenBank/DDBJ databases">
        <title>A high-quality reference genome of wild soybean provides a powerful tool to mine soybean genomes.</title>
        <authorList>
            <person name="Xie M."/>
            <person name="Chung C.Y.L."/>
            <person name="Li M.-W."/>
            <person name="Wong F.-L."/>
            <person name="Chan T.-F."/>
            <person name="Lam H.-M."/>
        </authorList>
    </citation>
    <scope>NUCLEOTIDE SEQUENCE [LARGE SCALE GENOMIC DNA]</scope>
    <source>
        <strain evidence="2">cv. W05</strain>
        <tissue evidence="1">Hypocotyl of etiolated seedlings</tissue>
    </source>
</reference>
<keyword evidence="2" id="KW-1185">Reference proteome</keyword>
<evidence type="ECO:0008006" key="3">
    <source>
        <dbReference type="Google" id="ProtNLM"/>
    </source>
</evidence>
<evidence type="ECO:0000313" key="1">
    <source>
        <dbReference type="EMBL" id="RZC26520.1"/>
    </source>
</evidence>
<evidence type="ECO:0000313" key="2">
    <source>
        <dbReference type="Proteomes" id="UP000289340"/>
    </source>
</evidence>
<dbReference type="InterPro" id="IPR039933">
    <property type="entry name" value="XRI1"/>
</dbReference>
<proteinExistence type="predicted"/>
<dbReference type="GO" id="GO:0007143">
    <property type="term" value="P:female meiotic nuclear division"/>
    <property type="evidence" value="ECO:0007669"/>
    <property type="project" value="InterPro"/>
</dbReference>